<dbReference type="GO" id="GO:0005829">
    <property type="term" value="C:cytosol"/>
    <property type="evidence" value="ECO:0007669"/>
    <property type="project" value="TreeGrafter"/>
</dbReference>
<dbReference type="PANTHER" id="PTHR24113:SF12">
    <property type="entry name" value="RAN GTPASE-ACTIVATING PROTEIN 1"/>
    <property type="match status" value="1"/>
</dbReference>
<dbReference type="AlphaFoldDB" id="A0A6A5BM04"/>
<sequence length="222" mass="25224">MSSLTKAGLKYISESFANLTDLGLYYNSIGDDDIRFIVDSKILKNLKILELANCELHQEGARLLSLSENMKNLTKLNVMDNLFGDNGLKYIADSLYLMNLTHLNAMRNDIGDKGIIALSQSKNLSRLRFLSLMGNYRIGNEGVKSLVYACGVNFQRLQILELGQNSITDEGAKYFLHNDNIFNNLLELDLSHTRIHEMQQKIPEKLPNLKIFSYGMNEVIKR</sequence>
<dbReference type="VEuPathDB" id="AmoebaDB:NfTy_088490"/>
<evidence type="ECO:0000313" key="6">
    <source>
        <dbReference type="Proteomes" id="UP000444721"/>
    </source>
</evidence>
<dbReference type="VEuPathDB" id="AmoebaDB:NF0057890"/>
<keyword evidence="1" id="KW-0343">GTPase activation</keyword>
<dbReference type="GO" id="GO:0005634">
    <property type="term" value="C:nucleus"/>
    <property type="evidence" value="ECO:0007669"/>
    <property type="project" value="TreeGrafter"/>
</dbReference>
<reference evidence="5 6" key="1">
    <citation type="journal article" date="2019" name="Sci. Rep.">
        <title>Nanopore sequencing improves the draft genome of the human pathogenic amoeba Naegleria fowleri.</title>
        <authorList>
            <person name="Liechti N."/>
            <person name="Schurch N."/>
            <person name="Bruggmann R."/>
            <person name="Wittwer M."/>
        </authorList>
    </citation>
    <scope>NUCLEOTIDE SEQUENCE [LARGE SCALE GENOMIC DNA]</scope>
    <source>
        <strain evidence="5 6">ATCC 30894</strain>
    </source>
</reference>
<dbReference type="Proteomes" id="UP000444721">
    <property type="component" value="Unassembled WGS sequence"/>
</dbReference>
<dbReference type="OMA" id="HTRIHEM"/>
<dbReference type="GO" id="GO:0005096">
    <property type="term" value="F:GTPase activator activity"/>
    <property type="evidence" value="ECO:0007669"/>
    <property type="project" value="UniProtKB-KW"/>
</dbReference>
<dbReference type="PANTHER" id="PTHR24113">
    <property type="entry name" value="RAN GTPASE-ACTIVATING PROTEIN 1"/>
    <property type="match status" value="1"/>
</dbReference>
<evidence type="ECO:0000256" key="2">
    <source>
        <dbReference type="ARBA" id="ARBA00022614"/>
    </source>
</evidence>
<dbReference type="InterPro" id="IPR032675">
    <property type="entry name" value="LRR_dom_sf"/>
</dbReference>
<keyword evidence="6" id="KW-1185">Reference proteome</keyword>
<dbReference type="Gene3D" id="3.80.10.10">
    <property type="entry name" value="Ribonuclease Inhibitor"/>
    <property type="match status" value="2"/>
</dbReference>
<protein>
    <recommendedName>
        <fullName evidence="4">F-box/LRR-repeat protein 15-like leucin rich repeat domain-containing protein</fullName>
    </recommendedName>
</protein>
<dbReference type="OrthoDB" id="120976at2759"/>
<dbReference type="GeneID" id="68113855"/>
<evidence type="ECO:0000313" key="5">
    <source>
        <dbReference type="EMBL" id="KAF0974605.1"/>
    </source>
</evidence>
<dbReference type="GO" id="GO:0048471">
    <property type="term" value="C:perinuclear region of cytoplasm"/>
    <property type="evidence" value="ECO:0007669"/>
    <property type="project" value="TreeGrafter"/>
</dbReference>
<evidence type="ECO:0000256" key="1">
    <source>
        <dbReference type="ARBA" id="ARBA00022468"/>
    </source>
</evidence>
<dbReference type="SUPFAM" id="SSF52047">
    <property type="entry name" value="RNI-like"/>
    <property type="match status" value="1"/>
</dbReference>
<dbReference type="InterPro" id="IPR057207">
    <property type="entry name" value="FBXL15_LRR"/>
</dbReference>
<organism evidence="5 6">
    <name type="scientific">Naegleria fowleri</name>
    <name type="common">Brain eating amoeba</name>
    <dbReference type="NCBI Taxonomy" id="5763"/>
    <lineage>
        <taxon>Eukaryota</taxon>
        <taxon>Discoba</taxon>
        <taxon>Heterolobosea</taxon>
        <taxon>Tetramitia</taxon>
        <taxon>Eutetramitia</taxon>
        <taxon>Vahlkampfiidae</taxon>
        <taxon>Naegleria</taxon>
    </lineage>
</organism>
<accession>A0A6A5BM04</accession>
<dbReference type="GO" id="GO:0006913">
    <property type="term" value="P:nucleocytoplasmic transport"/>
    <property type="evidence" value="ECO:0007669"/>
    <property type="project" value="TreeGrafter"/>
</dbReference>
<feature type="domain" description="F-box/LRR-repeat protein 15-like leucin rich repeat" evidence="4">
    <location>
        <begin position="43"/>
        <end position="169"/>
    </location>
</feature>
<evidence type="ECO:0000259" key="4">
    <source>
        <dbReference type="Pfam" id="PF25372"/>
    </source>
</evidence>
<dbReference type="Pfam" id="PF25372">
    <property type="entry name" value="DUF7885"/>
    <property type="match status" value="1"/>
</dbReference>
<evidence type="ECO:0000256" key="3">
    <source>
        <dbReference type="ARBA" id="ARBA00022737"/>
    </source>
</evidence>
<comment type="caution">
    <text evidence="5">The sequence shown here is derived from an EMBL/GenBank/DDBJ whole genome shotgun (WGS) entry which is preliminary data.</text>
</comment>
<dbReference type="RefSeq" id="XP_044559318.1">
    <property type="nucleotide sequence ID" value="XM_044710294.1"/>
</dbReference>
<dbReference type="VEuPathDB" id="AmoebaDB:FDP41_006637"/>
<dbReference type="EMBL" id="VFQX01000052">
    <property type="protein sequence ID" value="KAF0974605.1"/>
    <property type="molecule type" value="Genomic_DNA"/>
</dbReference>
<dbReference type="InterPro" id="IPR027038">
    <property type="entry name" value="RanGap"/>
</dbReference>
<gene>
    <name evidence="5" type="ORF">FDP41_006637</name>
</gene>
<dbReference type="GO" id="GO:0031267">
    <property type="term" value="F:small GTPase binding"/>
    <property type="evidence" value="ECO:0007669"/>
    <property type="project" value="TreeGrafter"/>
</dbReference>
<name>A0A6A5BM04_NAEFO</name>
<keyword evidence="2" id="KW-0433">Leucine-rich repeat</keyword>
<proteinExistence type="predicted"/>
<keyword evidence="3" id="KW-0677">Repeat</keyword>